<feature type="transmembrane region" description="Helical" evidence="1">
    <location>
        <begin position="12"/>
        <end position="33"/>
    </location>
</feature>
<evidence type="ECO:0000313" key="3">
    <source>
        <dbReference type="Proteomes" id="UP000578112"/>
    </source>
</evidence>
<keyword evidence="1" id="KW-1133">Transmembrane helix</keyword>
<dbReference type="RefSeq" id="WP_260415186.1">
    <property type="nucleotide sequence ID" value="NZ_BOMK01000107.1"/>
</dbReference>
<dbReference type="AlphaFoldDB" id="A0A7W7I3D5"/>
<name>A0A7W7I3D5_9ACTN</name>
<keyword evidence="1" id="KW-0812">Transmembrane</keyword>
<evidence type="ECO:0000256" key="1">
    <source>
        <dbReference type="SAM" id="Phobius"/>
    </source>
</evidence>
<dbReference type="EMBL" id="JACHNH010000001">
    <property type="protein sequence ID" value="MBB4765674.1"/>
    <property type="molecule type" value="Genomic_DNA"/>
</dbReference>
<evidence type="ECO:0000313" key="2">
    <source>
        <dbReference type="EMBL" id="MBB4765674.1"/>
    </source>
</evidence>
<proteinExistence type="predicted"/>
<dbReference type="Proteomes" id="UP000578112">
    <property type="component" value="Unassembled WGS sequence"/>
</dbReference>
<protein>
    <submittedName>
        <fullName evidence="2">Uncharacterized protein</fullName>
    </submittedName>
</protein>
<accession>A0A7W7I3D5</accession>
<reference evidence="2 3" key="1">
    <citation type="submission" date="2020-08" db="EMBL/GenBank/DDBJ databases">
        <title>Sequencing the genomes of 1000 actinobacteria strains.</title>
        <authorList>
            <person name="Klenk H.-P."/>
        </authorList>
    </citation>
    <scope>NUCLEOTIDE SEQUENCE [LARGE SCALE GENOMIC DNA]</scope>
    <source>
        <strain evidence="2 3">DSM 43149</strain>
    </source>
</reference>
<keyword evidence="3" id="KW-1185">Reference proteome</keyword>
<comment type="caution">
    <text evidence="2">The sequence shown here is derived from an EMBL/GenBank/DDBJ whole genome shotgun (WGS) entry which is preliminary data.</text>
</comment>
<gene>
    <name evidence="2" type="ORF">BJ971_006230</name>
</gene>
<organism evidence="2 3">
    <name type="scientific">Actinoplanes digitatis</name>
    <dbReference type="NCBI Taxonomy" id="1868"/>
    <lineage>
        <taxon>Bacteria</taxon>
        <taxon>Bacillati</taxon>
        <taxon>Actinomycetota</taxon>
        <taxon>Actinomycetes</taxon>
        <taxon>Micromonosporales</taxon>
        <taxon>Micromonosporaceae</taxon>
        <taxon>Actinoplanes</taxon>
    </lineage>
</organism>
<sequence>MTAAIVAANRGTRLFGLGMLFGTGIGTVLGLVIGEALGMDLV</sequence>
<keyword evidence="1" id="KW-0472">Membrane</keyword>